<feature type="binding site" evidence="1">
    <location>
        <position position="33"/>
    </location>
    <ligand>
        <name>Zn(2+)</name>
        <dbReference type="ChEBI" id="CHEBI:29105"/>
    </ligand>
</feature>
<evidence type="ECO:0000313" key="5">
    <source>
        <dbReference type="Proteomes" id="UP000296352"/>
    </source>
</evidence>
<sequence>MLSHIIDVLADPVDGTGLTGADDFSRLVSDSGHSYDVAKQGYVTLAGGAGLKHKGDDLDMVRARETYLSRGHFAPFVEAVTGAVQDILDAAEVPDEAEPALLEVGAGTGYYLAHTLDSVRGARGIGLDISPHAAKHLAKCHPRVGAVVADVWDRLPIKDGSIDAISVIFAPRNPAEFQRVLTPGGEVVVLTPCSGHLDELREPLGILGVEEGKVERMYEQAKGYLEQSADPVDISFPIELDRDSIKAQVAMSPSARHISRDELAQRMAALPETMTVTAHARLDRLRAKK</sequence>
<dbReference type="EC" id="2.1.1.188" evidence="4"/>
<dbReference type="GO" id="GO:0052912">
    <property type="term" value="F:23S rRNA (guanine(748)-N(1))-methyltransferase activity"/>
    <property type="evidence" value="ECO:0007669"/>
    <property type="project" value="UniProtKB-EC"/>
</dbReference>
<keyword evidence="4" id="KW-0808">Transferase</keyword>
<dbReference type="InterPro" id="IPR041698">
    <property type="entry name" value="Methyltransf_25"/>
</dbReference>
<dbReference type="GO" id="GO:0046872">
    <property type="term" value="F:metal ion binding"/>
    <property type="evidence" value="ECO:0007669"/>
    <property type="project" value="UniProtKB-KW"/>
</dbReference>
<accession>A0A4P7QFK3</accession>
<dbReference type="KEGG" id="cee:CENDO_04450"/>
<evidence type="ECO:0000256" key="1">
    <source>
        <dbReference type="PIRSR" id="PIRSR018249-1"/>
    </source>
</evidence>
<keyword evidence="2" id="KW-0949">S-adenosyl-L-methionine</keyword>
<dbReference type="RefSeq" id="WP_136140952.1">
    <property type="nucleotide sequence ID" value="NZ_CP039247.1"/>
</dbReference>
<feature type="binding site" evidence="2">
    <location>
        <begin position="108"/>
        <end position="109"/>
    </location>
    <ligand>
        <name>S-adenosyl-L-methionine</name>
        <dbReference type="ChEBI" id="CHEBI:59789"/>
    </ligand>
</feature>
<dbReference type="OrthoDB" id="108476at2"/>
<gene>
    <name evidence="4" type="primary">rlmAII</name>
    <name evidence="4" type="ORF">CENDO_04450</name>
</gene>
<keyword evidence="1" id="KW-0862">Zinc</keyword>
<dbReference type="InterPro" id="IPR029063">
    <property type="entry name" value="SAM-dependent_MTases_sf"/>
</dbReference>
<keyword evidence="4" id="KW-0489">Methyltransferase</keyword>
<evidence type="ECO:0000256" key="2">
    <source>
        <dbReference type="PIRSR" id="PIRSR018249-2"/>
    </source>
</evidence>
<feature type="domain" description="Methyltransferase" evidence="3">
    <location>
        <begin position="102"/>
        <end position="185"/>
    </location>
</feature>
<dbReference type="AlphaFoldDB" id="A0A4P7QFK3"/>
<keyword evidence="1" id="KW-0479">Metal-binding</keyword>
<dbReference type="CDD" id="cd02440">
    <property type="entry name" value="AdoMet_MTases"/>
    <property type="match status" value="1"/>
</dbReference>
<proteinExistence type="predicted"/>
<protein>
    <submittedName>
        <fullName evidence="4">23S rRNA (Guanine(748)-N(1))-methyltransferase</fullName>
        <ecNumber evidence="4">2.1.1.188</ecNumber>
    </submittedName>
</protein>
<evidence type="ECO:0000313" key="4">
    <source>
        <dbReference type="EMBL" id="QCB28180.1"/>
    </source>
</evidence>
<reference evidence="4 5" key="1">
    <citation type="submission" date="2019-04" db="EMBL/GenBank/DDBJ databases">
        <title>Corynebacterium endometrii sp. nov., isolated from the uterus of a cow with endometritis.</title>
        <authorList>
            <person name="Ballas P."/>
            <person name="Ruckert C."/>
            <person name="Wagener K."/>
            <person name="Drillich M."/>
            <person name="Kaempfer P."/>
            <person name="Busse H.-J."/>
            <person name="Ehling-Schulz M."/>
        </authorList>
    </citation>
    <scope>NUCLEOTIDE SEQUENCE [LARGE SCALE GENOMIC DNA]</scope>
    <source>
        <strain evidence="4 5">LMM-1653</strain>
    </source>
</reference>
<dbReference type="InterPro" id="IPR016718">
    <property type="entry name" value="rRNA_m1G-MeTrfase_A_prd"/>
</dbReference>
<dbReference type="Proteomes" id="UP000296352">
    <property type="component" value="Chromosome"/>
</dbReference>
<dbReference type="Gene3D" id="3.40.50.150">
    <property type="entry name" value="Vaccinia Virus protein VP39"/>
    <property type="match status" value="1"/>
</dbReference>
<dbReference type="Pfam" id="PF13649">
    <property type="entry name" value="Methyltransf_25"/>
    <property type="match status" value="1"/>
</dbReference>
<dbReference type="SUPFAM" id="SSF53335">
    <property type="entry name" value="S-adenosyl-L-methionine-dependent methyltransferases"/>
    <property type="match status" value="1"/>
</dbReference>
<feature type="binding site" evidence="2">
    <location>
        <position position="196"/>
    </location>
    <ligand>
        <name>S-adenosyl-L-methionine</name>
        <dbReference type="ChEBI" id="CHEBI:59789"/>
    </ligand>
</feature>
<evidence type="ECO:0000259" key="3">
    <source>
        <dbReference type="Pfam" id="PF13649"/>
    </source>
</evidence>
<dbReference type="PIRSF" id="PIRSF018249">
    <property type="entry name" value="MyrA_prd"/>
    <property type="match status" value="1"/>
</dbReference>
<dbReference type="EMBL" id="CP039247">
    <property type="protein sequence ID" value="QCB28180.1"/>
    <property type="molecule type" value="Genomic_DNA"/>
</dbReference>
<name>A0A4P7QFK3_9CORY</name>
<organism evidence="4 5">
    <name type="scientific">Corynebacterium endometrii</name>
    <dbReference type="NCBI Taxonomy" id="2488819"/>
    <lineage>
        <taxon>Bacteria</taxon>
        <taxon>Bacillati</taxon>
        <taxon>Actinomycetota</taxon>
        <taxon>Actinomycetes</taxon>
        <taxon>Mycobacteriales</taxon>
        <taxon>Corynebacteriaceae</taxon>
        <taxon>Corynebacterium</taxon>
    </lineage>
</organism>
<keyword evidence="5" id="KW-1185">Reference proteome</keyword>
<feature type="binding site" evidence="2">
    <location>
        <position position="73"/>
    </location>
    <ligand>
        <name>S-adenosyl-L-methionine</name>
        <dbReference type="ChEBI" id="CHEBI:59789"/>
    </ligand>
</feature>